<dbReference type="InterPro" id="IPR046348">
    <property type="entry name" value="SIS_dom_sf"/>
</dbReference>
<dbReference type="InterPro" id="IPR005855">
    <property type="entry name" value="GFAT"/>
</dbReference>
<dbReference type="PANTHER" id="PTHR10937:SF0">
    <property type="entry name" value="GLUTAMINE--FRUCTOSE-6-PHOSPHATE TRANSAMINASE (ISOMERIZING)"/>
    <property type="match status" value="1"/>
</dbReference>
<dbReference type="PROSITE" id="PS51464">
    <property type="entry name" value="SIS"/>
    <property type="match status" value="2"/>
</dbReference>
<organism evidence="11 12">
    <name type="scientific">Protofrankia coriariae</name>
    <dbReference type="NCBI Taxonomy" id="1562887"/>
    <lineage>
        <taxon>Bacteria</taxon>
        <taxon>Bacillati</taxon>
        <taxon>Actinomycetota</taxon>
        <taxon>Actinomycetes</taxon>
        <taxon>Frankiales</taxon>
        <taxon>Frankiaceae</taxon>
        <taxon>Protofrankia</taxon>
    </lineage>
</organism>
<comment type="caution">
    <text evidence="11">The sequence shown here is derived from an EMBL/GenBank/DDBJ whole genome shotgun (WGS) entry which is preliminary data.</text>
</comment>
<dbReference type="EC" id="2.6.1.16" evidence="2 8"/>
<dbReference type="EMBL" id="JWIO01000003">
    <property type="protein sequence ID" value="KLL12672.1"/>
    <property type="molecule type" value="Genomic_DNA"/>
</dbReference>
<proteinExistence type="inferred from homology"/>
<dbReference type="Proteomes" id="UP000035425">
    <property type="component" value="Unassembled WGS sequence"/>
</dbReference>
<evidence type="ECO:0000256" key="1">
    <source>
        <dbReference type="ARBA" id="ARBA00001031"/>
    </source>
</evidence>
<keyword evidence="4 8" id="KW-0032">Aminotransferase</keyword>
<dbReference type="CDD" id="cd00714">
    <property type="entry name" value="GFAT"/>
    <property type="match status" value="1"/>
</dbReference>
<dbReference type="Pfam" id="PF01380">
    <property type="entry name" value="SIS"/>
    <property type="match status" value="2"/>
</dbReference>
<comment type="subcellular location">
    <subcellularLocation>
        <location evidence="8">Cytoplasm</location>
    </subcellularLocation>
</comment>
<dbReference type="InterPro" id="IPR047084">
    <property type="entry name" value="GFAT_N"/>
</dbReference>
<name>A0ABR5F7J6_9ACTN</name>
<feature type="domain" description="Glutamine amidotransferase type-2" evidence="9">
    <location>
        <begin position="2"/>
        <end position="247"/>
    </location>
</feature>
<feature type="domain" description="SIS" evidence="10">
    <location>
        <begin position="487"/>
        <end position="632"/>
    </location>
</feature>
<evidence type="ECO:0000259" key="9">
    <source>
        <dbReference type="PROSITE" id="PS51278"/>
    </source>
</evidence>
<evidence type="ECO:0000256" key="3">
    <source>
        <dbReference type="ARBA" id="ARBA00016090"/>
    </source>
</evidence>
<evidence type="ECO:0000256" key="4">
    <source>
        <dbReference type="ARBA" id="ARBA00022576"/>
    </source>
</evidence>
<dbReference type="PROSITE" id="PS51278">
    <property type="entry name" value="GATASE_TYPE_2"/>
    <property type="match status" value="1"/>
</dbReference>
<dbReference type="InterPro" id="IPR017932">
    <property type="entry name" value="GATase_2_dom"/>
</dbReference>
<dbReference type="SUPFAM" id="SSF56235">
    <property type="entry name" value="N-terminal nucleophile aminohydrolases (Ntn hydrolases)"/>
    <property type="match status" value="1"/>
</dbReference>
<dbReference type="PANTHER" id="PTHR10937">
    <property type="entry name" value="GLUCOSAMINE--FRUCTOSE-6-PHOSPHATE AMINOTRANSFERASE, ISOMERIZING"/>
    <property type="match status" value="1"/>
</dbReference>
<gene>
    <name evidence="8" type="primary">glmS</name>
    <name evidence="11" type="ORF">FrCorBMG51_03105</name>
</gene>
<dbReference type="InterPro" id="IPR029055">
    <property type="entry name" value="Ntn_hydrolases_N"/>
</dbReference>
<evidence type="ECO:0000256" key="2">
    <source>
        <dbReference type="ARBA" id="ARBA00012916"/>
    </source>
</evidence>
<sequence length="642" mass="68637">MCGIIGYIGGQPALEVALAGLRRLEYRGYDSAGVAVVVDGGLRTLRRAGKLANLEKALAESETSPRGTVGIGHTRWATHGGPTDTNAHPHTDCTGAIAVIHNGIIENFASLRAGLERDGHELASETDTEIVAHLLEDELAAVSAPDGTAGAGAAGAARTAEGAETAGASRLTEAFRRVCRRLEGAFTLVVVHRDHPDVVVGARRNSPLVVGVGADETFLASDVAAFIAHTRSAVEIGQDQIVEARRDGVTITDFAGNPVEGRPYHVDWDASAAEKGGHPYFMLKEISEQPTALADTLRGRLSNDAEIVLDEERLSAQDFRDVDKVFIVACGTAYHAGLIAKYAIEHWTRLPCEVEMASEFRYRDPVLDRSTLVVAISQSGETLDTLMAVKHAREQKARVLAICNTNGSTIPRESDAVLYTRCGPEVGVASTKTFLGQVAACLLVGLYLAQVRGVLYGDEVARYVEKLQAMPALVRQTLATIEPMRALARTLADARAVLFLGRHVGYPVALEGALKLKELAYMHAEGFPAGELKHGPIALVEEGLPVVVVVPSPRGRSHLHSKIVSNIQEVRARGARTIVIAEEGDTVVEPYAEHLIRVPATPTLFAPLVTTLPLQVFACELALARGLDVDQPRNLAKSVTVE</sequence>
<evidence type="ECO:0000313" key="11">
    <source>
        <dbReference type="EMBL" id="KLL12672.1"/>
    </source>
</evidence>
<evidence type="ECO:0000313" key="12">
    <source>
        <dbReference type="Proteomes" id="UP000035425"/>
    </source>
</evidence>
<evidence type="ECO:0000256" key="6">
    <source>
        <dbReference type="ARBA" id="ARBA00022737"/>
    </source>
</evidence>
<reference evidence="11 12" key="1">
    <citation type="submission" date="2014-12" db="EMBL/GenBank/DDBJ databases">
        <title>Frankia sp. BMG5.1 draft genome.</title>
        <authorList>
            <person name="Gtari M."/>
            <person name="Ghodhbane-Gtari F."/>
            <person name="Nouioui I."/>
            <person name="Ktari A."/>
            <person name="Hezbri K."/>
            <person name="Mimouni W."/>
            <person name="Sbissi I."/>
            <person name="Ayari A."/>
            <person name="Yamanaka T."/>
            <person name="Normand P."/>
            <person name="Tisa L.S."/>
            <person name="Boudabous A."/>
        </authorList>
    </citation>
    <scope>NUCLEOTIDE SEQUENCE [LARGE SCALE GENOMIC DNA]</scope>
    <source>
        <strain evidence="11 12">BMG5.1</strain>
    </source>
</reference>
<keyword evidence="5 8" id="KW-0808">Transferase</keyword>
<comment type="function">
    <text evidence="8">Catalyzes the first step in hexosamine metabolism, converting fructose-6P into glucosamine-6P using glutamine as a nitrogen source.</text>
</comment>
<feature type="active site" description="Nucleophile; for GATase activity" evidence="8">
    <location>
        <position position="2"/>
    </location>
</feature>
<comment type="catalytic activity">
    <reaction evidence="1 8">
        <text>D-fructose 6-phosphate + L-glutamine = D-glucosamine 6-phosphate + L-glutamate</text>
        <dbReference type="Rhea" id="RHEA:13237"/>
        <dbReference type="ChEBI" id="CHEBI:29985"/>
        <dbReference type="ChEBI" id="CHEBI:58359"/>
        <dbReference type="ChEBI" id="CHEBI:58725"/>
        <dbReference type="ChEBI" id="CHEBI:61527"/>
        <dbReference type="EC" id="2.6.1.16"/>
    </reaction>
</comment>
<dbReference type="GO" id="GO:0008483">
    <property type="term" value="F:transaminase activity"/>
    <property type="evidence" value="ECO:0007669"/>
    <property type="project" value="UniProtKB-KW"/>
</dbReference>
<dbReference type="CDD" id="cd05009">
    <property type="entry name" value="SIS_GlmS_GlmD_2"/>
    <property type="match status" value="1"/>
</dbReference>
<dbReference type="NCBIfam" id="NF001484">
    <property type="entry name" value="PRK00331.1"/>
    <property type="match status" value="1"/>
</dbReference>
<keyword evidence="12" id="KW-1185">Reference proteome</keyword>
<dbReference type="SUPFAM" id="SSF53697">
    <property type="entry name" value="SIS domain"/>
    <property type="match status" value="1"/>
</dbReference>
<evidence type="ECO:0000259" key="10">
    <source>
        <dbReference type="PROSITE" id="PS51464"/>
    </source>
</evidence>
<dbReference type="InterPro" id="IPR001347">
    <property type="entry name" value="SIS_dom"/>
</dbReference>
<keyword evidence="8" id="KW-0963">Cytoplasm</keyword>
<dbReference type="HAMAP" id="MF_00164">
    <property type="entry name" value="GlmS"/>
    <property type="match status" value="1"/>
</dbReference>
<dbReference type="Gene3D" id="3.40.50.10490">
    <property type="entry name" value="Glucose-6-phosphate isomerase like protein, domain 1"/>
    <property type="match status" value="2"/>
</dbReference>
<dbReference type="NCBIfam" id="TIGR01135">
    <property type="entry name" value="glmS"/>
    <property type="match status" value="1"/>
</dbReference>
<feature type="active site" description="For Fru-6P isomerization activity" evidence="8">
    <location>
        <position position="637"/>
    </location>
</feature>
<evidence type="ECO:0000256" key="8">
    <source>
        <dbReference type="HAMAP-Rule" id="MF_00164"/>
    </source>
</evidence>
<dbReference type="InterPro" id="IPR035490">
    <property type="entry name" value="GlmS/FrlB_SIS"/>
</dbReference>
<feature type="initiator methionine" description="Removed" evidence="8">
    <location>
        <position position="1"/>
    </location>
</feature>
<evidence type="ECO:0000256" key="7">
    <source>
        <dbReference type="ARBA" id="ARBA00022962"/>
    </source>
</evidence>
<dbReference type="Gene3D" id="3.60.20.10">
    <property type="entry name" value="Glutamine Phosphoribosylpyrophosphate, subunit 1, domain 1"/>
    <property type="match status" value="1"/>
</dbReference>
<comment type="subunit">
    <text evidence="8">Homodimer.</text>
</comment>
<accession>A0ABR5F7J6</accession>
<dbReference type="Pfam" id="PF13522">
    <property type="entry name" value="GATase_6"/>
    <property type="match status" value="1"/>
</dbReference>
<protein>
    <recommendedName>
        <fullName evidence="3 8">Glutamine--fructose-6-phosphate aminotransferase [isomerizing]</fullName>
        <ecNumber evidence="2 8">2.6.1.16</ecNumber>
    </recommendedName>
    <alternativeName>
        <fullName evidence="8">D-fructose-6-phosphate amidotransferase</fullName>
    </alternativeName>
    <alternativeName>
        <fullName evidence="8">GFAT</fullName>
    </alternativeName>
    <alternativeName>
        <fullName evidence="8">Glucosamine-6-phosphate synthase</fullName>
    </alternativeName>
    <alternativeName>
        <fullName evidence="8">Hexosephosphate aminotransferase</fullName>
    </alternativeName>
    <alternativeName>
        <fullName evidence="8">L-glutamine--D-fructose-6-phosphate amidotransferase</fullName>
    </alternativeName>
</protein>
<keyword evidence="7" id="KW-0315">Glutamine amidotransferase</keyword>
<dbReference type="InterPro" id="IPR035466">
    <property type="entry name" value="GlmS/AgaS_SIS"/>
</dbReference>
<dbReference type="RefSeq" id="WP_047221586.1">
    <property type="nucleotide sequence ID" value="NZ_JWIO01000003.1"/>
</dbReference>
<evidence type="ECO:0000256" key="5">
    <source>
        <dbReference type="ARBA" id="ARBA00022679"/>
    </source>
</evidence>
<feature type="domain" description="SIS" evidence="10">
    <location>
        <begin position="315"/>
        <end position="454"/>
    </location>
</feature>
<keyword evidence="6" id="KW-0677">Repeat</keyword>
<dbReference type="CDD" id="cd05008">
    <property type="entry name" value="SIS_GlmS_GlmD_1"/>
    <property type="match status" value="1"/>
</dbReference>